<dbReference type="WBParaSite" id="MCU_012123-RA">
    <property type="protein sequence ID" value="MCU_012123-RA"/>
    <property type="gene ID" value="MCU_012123"/>
</dbReference>
<dbReference type="AlphaFoldDB" id="A0A5K3FW15"/>
<protein>
    <submittedName>
        <fullName evidence="1">FAD-dependent oxidoreductase</fullName>
    </submittedName>
</protein>
<name>A0A5K3FW15_MESCO</name>
<accession>A0A5K3FW15</accession>
<sequence length="59" mass="6326">MAPAARLLNYPFIHTNIYLGLSSHPGLGVSSVMTHIRTIYTQAQTPHTTSASSSSRING</sequence>
<organism evidence="1">
    <name type="scientific">Mesocestoides corti</name>
    <name type="common">Flatworm</name>
    <dbReference type="NCBI Taxonomy" id="53468"/>
    <lineage>
        <taxon>Eukaryota</taxon>
        <taxon>Metazoa</taxon>
        <taxon>Spiralia</taxon>
        <taxon>Lophotrochozoa</taxon>
        <taxon>Platyhelminthes</taxon>
        <taxon>Cestoda</taxon>
        <taxon>Eucestoda</taxon>
        <taxon>Cyclophyllidea</taxon>
        <taxon>Mesocestoididae</taxon>
        <taxon>Mesocestoides</taxon>
    </lineage>
</organism>
<evidence type="ECO:0000313" key="1">
    <source>
        <dbReference type="WBParaSite" id="MCU_012123-RA"/>
    </source>
</evidence>
<reference evidence="1" key="1">
    <citation type="submission" date="2019-11" db="UniProtKB">
        <authorList>
            <consortium name="WormBaseParasite"/>
        </authorList>
    </citation>
    <scope>IDENTIFICATION</scope>
</reference>
<proteinExistence type="predicted"/>